<dbReference type="GO" id="GO:0043066">
    <property type="term" value="P:negative regulation of apoptotic process"/>
    <property type="evidence" value="ECO:0007669"/>
    <property type="project" value="TreeGrafter"/>
</dbReference>
<dbReference type="FunFam" id="1.10.8.10:FF:000084">
    <property type="entry name" value="E3 ubiquitin-protein ligase XIAP"/>
    <property type="match status" value="1"/>
</dbReference>
<accession>A0AA88S0B3</accession>
<keyword evidence="20" id="KW-1185">Reference proteome</keyword>
<dbReference type="GO" id="GO:0005737">
    <property type="term" value="C:cytoplasm"/>
    <property type="evidence" value="ECO:0007669"/>
    <property type="project" value="UniProtKB-SubCell"/>
</dbReference>
<dbReference type="GO" id="GO:0006915">
    <property type="term" value="P:apoptotic process"/>
    <property type="evidence" value="ECO:0007669"/>
    <property type="project" value="UniProtKB-KW"/>
</dbReference>
<evidence type="ECO:0000256" key="10">
    <source>
        <dbReference type="ARBA" id="ARBA00022723"/>
    </source>
</evidence>
<dbReference type="PANTHER" id="PTHR10044:SF163">
    <property type="entry name" value="BACULOVIRAL IAP REPEAT-CONTAINING PROTEIN 7"/>
    <property type="match status" value="1"/>
</dbReference>
<comment type="similarity">
    <text evidence="3">Belongs to the IAP family.</text>
</comment>
<dbReference type="AlphaFoldDB" id="A0AA88S0B3"/>
<dbReference type="PROSITE" id="PS50089">
    <property type="entry name" value="ZF_RING_2"/>
    <property type="match status" value="1"/>
</dbReference>
<dbReference type="PANTHER" id="PTHR10044">
    <property type="entry name" value="INHIBITOR OF APOPTOSIS"/>
    <property type="match status" value="1"/>
</dbReference>
<feature type="domain" description="RING-type" evidence="18">
    <location>
        <begin position="300"/>
        <end position="335"/>
    </location>
</feature>
<dbReference type="Gene3D" id="1.10.8.10">
    <property type="entry name" value="DNA helicase RuvA subunit, C-terminal domain"/>
    <property type="match status" value="1"/>
</dbReference>
<keyword evidence="9" id="KW-0789">Thiol protease inhibitor</keyword>
<dbReference type="InterPro" id="IPR001841">
    <property type="entry name" value="Znf_RING"/>
</dbReference>
<evidence type="ECO:0000259" key="18">
    <source>
        <dbReference type="PROSITE" id="PS50089"/>
    </source>
</evidence>
<dbReference type="GO" id="GO:0043027">
    <property type="term" value="F:cysteine-type endopeptidase inhibitor activity involved in apoptotic process"/>
    <property type="evidence" value="ECO:0007669"/>
    <property type="project" value="TreeGrafter"/>
</dbReference>
<dbReference type="Gene3D" id="1.10.1170.10">
    <property type="entry name" value="Inhibitor Of Apoptosis Protein (2mihbC-IAP-1), Chain A"/>
    <property type="match status" value="1"/>
</dbReference>
<gene>
    <name evidence="19" type="ORF">Q7C36_019077</name>
</gene>
<proteinExistence type="inferred from homology"/>
<evidence type="ECO:0000256" key="2">
    <source>
        <dbReference type="ARBA" id="ARBA00004496"/>
    </source>
</evidence>
<evidence type="ECO:0000313" key="19">
    <source>
        <dbReference type="EMBL" id="KAK2825150.1"/>
    </source>
</evidence>
<keyword evidence="8" id="KW-0053">Apoptosis</keyword>
<evidence type="ECO:0000256" key="4">
    <source>
        <dbReference type="ARBA" id="ARBA00012483"/>
    </source>
</evidence>
<evidence type="ECO:0000256" key="9">
    <source>
        <dbReference type="ARBA" id="ARBA00022704"/>
    </source>
</evidence>
<dbReference type="GO" id="GO:0061630">
    <property type="term" value="F:ubiquitin protein ligase activity"/>
    <property type="evidence" value="ECO:0007669"/>
    <property type="project" value="UniProtKB-EC"/>
</dbReference>
<evidence type="ECO:0000256" key="16">
    <source>
        <dbReference type="PROSITE-ProRule" id="PRU00175"/>
    </source>
</evidence>
<evidence type="ECO:0000256" key="12">
    <source>
        <dbReference type="ARBA" id="ARBA00022771"/>
    </source>
</evidence>
<dbReference type="Gene3D" id="3.30.40.10">
    <property type="entry name" value="Zinc/RING finger domain, C3HC4 (zinc finger)"/>
    <property type="match status" value="1"/>
</dbReference>
<organism evidence="19 20">
    <name type="scientific">Tachysurus vachellii</name>
    <name type="common">Darkbarbel catfish</name>
    <name type="synonym">Pelteobagrus vachellii</name>
    <dbReference type="NCBI Taxonomy" id="175792"/>
    <lineage>
        <taxon>Eukaryota</taxon>
        <taxon>Metazoa</taxon>
        <taxon>Chordata</taxon>
        <taxon>Craniata</taxon>
        <taxon>Vertebrata</taxon>
        <taxon>Euteleostomi</taxon>
        <taxon>Actinopterygii</taxon>
        <taxon>Neopterygii</taxon>
        <taxon>Teleostei</taxon>
        <taxon>Ostariophysi</taxon>
        <taxon>Siluriformes</taxon>
        <taxon>Bagridae</taxon>
        <taxon>Tachysurus</taxon>
    </lineage>
</organism>
<evidence type="ECO:0000256" key="1">
    <source>
        <dbReference type="ARBA" id="ARBA00000900"/>
    </source>
</evidence>
<keyword evidence="6" id="KW-0808">Transferase</keyword>
<dbReference type="CDD" id="cd16713">
    <property type="entry name" value="RING-HC_BIRC2_3_7"/>
    <property type="match status" value="1"/>
</dbReference>
<evidence type="ECO:0000256" key="17">
    <source>
        <dbReference type="SAM" id="MobiDB-lite"/>
    </source>
</evidence>
<dbReference type="EC" id="2.3.2.27" evidence="4"/>
<keyword evidence="11" id="KW-0677">Repeat</keyword>
<sequence>MVRCFRFSTTLRHWALEDSPPGENRRHLFVCEFVPRRVTSDGPSARALSDSVDGQLLSQLQRMGASEPVTTGQAAYPEMEDENIRLSTFSTWPTRSSIRPDTLARAGFFYTGHSDNVKCFFCDGSLRNWEPGDDPWQEHARWFPRCEFLIQSRGQEYISNVQQSFFNLSELASESQISTERNITTGHDVLSGESAPAATMFSPVVQAVLQMGFDQPLVESLVQSHFLLTGYHYISVSELVADILQAEEEGRQGSDNNTEPEVRQSSSTNGIKQQTSLGEKVLVTVSSEEQLKKLQEERTCKVCMDKLVSMVFIPCGHLVVCSECAASLRNCPICRAVIRGSMRAFMS</sequence>
<dbReference type="Pfam" id="PF21290">
    <property type="entry name" value="UBA_BIRC2-3"/>
    <property type="match status" value="1"/>
</dbReference>
<feature type="compositionally biased region" description="Polar residues" evidence="17">
    <location>
        <begin position="253"/>
        <end position="275"/>
    </location>
</feature>
<dbReference type="SMART" id="SM00238">
    <property type="entry name" value="BIR"/>
    <property type="match status" value="1"/>
</dbReference>
<name>A0AA88S0B3_TACVA</name>
<dbReference type="InterPro" id="IPR048875">
    <property type="entry name" value="BIRC2-3-like_UBA"/>
</dbReference>
<dbReference type="GO" id="GO:0031398">
    <property type="term" value="P:positive regulation of protein ubiquitination"/>
    <property type="evidence" value="ECO:0007669"/>
    <property type="project" value="TreeGrafter"/>
</dbReference>
<evidence type="ECO:0000313" key="20">
    <source>
        <dbReference type="Proteomes" id="UP001187315"/>
    </source>
</evidence>
<dbReference type="PROSITE" id="PS50143">
    <property type="entry name" value="BIR_REPEAT_2"/>
    <property type="match status" value="1"/>
</dbReference>
<dbReference type="Pfam" id="PF00653">
    <property type="entry name" value="BIR"/>
    <property type="match status" value="1"/>
</dbReference>
<dbReference type="GO" id="GO:0004869">
    <property type="term" value="F:cysteine-type endopeptidase inhibitor activity"/>
    <property type="evidence" value="ECO:0007669"/>
    <property type="project" value="UniProtKB-KW"/>
</dbReference>
<dbReference type="EMBL" id="JAVHJS010000020">
    <property type="protein sequence ID" value="KAK2825150.1"/>
    <property type="molecule type" value="Genomic_DNA"/>
</dbReference>
<feature type="region of interest" description="Disordered" evidence="17">
    <location>
        <begin position="249"/>
        <end position="275"/>
    </location>
</feature>
<dbReference type="FunFam" id="1.10.1170.10:FF:000002">
    <property type="entry name" value="Baculoviral IAP repeat containing 7"/>
    <property type="match status" value="1"/>
</dbReference>
<dbReference type="FunFam" id="3.30.40.10:FF:000184">
    <property type="entry name" value="Baculoviral IAP repeat containing 2"/>
    <property type="match status" value="1"/>
</dbReference>
<evidence type="ECO:0000256" key="7">
    <source>
        <dbReference type="ARBA" id="ARBA00022690"/>
    </source>
</evidence>
<dbReference type="InterPro" id="IPR050784">
    <property type="entry name" value="IAP"/>
</dbReference>
<keyword evidence="14" id="KW-0862">Zinc</keyword>
<dbReference type="GO" id="GO:0005634">
    <property type="term" value="C:nucleus"/>
    <property type="evidence" value="ECO:0007669"/>
    <property type="project" value="TreeGrafter"/>
</dbReference>
<evidence type="ECO:0000256" key="14">
    <source>
        <dbReference type="ARBA" id="ARBA00022833"/>
    </source>
</evidence>
<dbReference type="Pfam" id="PF13920">
    <property type="entry name" value="zf-C3HC4_3"/>
    <property type="match status" value="1"/>
</dbReference>
<protein>
    <recommendedName>
        <fullName evidence="4">RING-type E3 ubiquitin transferase</fullName>
        <ecNumber evidence="4">2.3.2.27</ecNumber>
    </recommendedName>
</protein>
<evidence type="ECO:0000256" key="5">
    <source>
        <dbReference type="ARBA" id="ARBA00022490"/>
    </source>
</evidence>
<dbReference type="CDD" id="cd00022">
    <property type="entry name" value="BIR"/>
    <property type="match status" value="1"/>
</dbReference>
<comment type="caution">
    <text evidence="19">The sequence shown here is derived from an EMBL/GenBank/DDBJ whole genome shotgun (WGS) entry which is preliminary data.</text>
</comment>
<comment type="catalytic activity">
    <reaction evidence="1">
        <text>S-ubiquitinyl-[E2 ubiquitin-conjugating enzyme]-L-cysteine + [acceptor protein]-L-lysine = [E2 ubiquitin-conjugating enzyme]-L-cysteine + N(6)-ubiquitinyl-[acceptor protein]-L-lysine.</text>
        <dbReference type="EC" id="2.3.2.27"/>
    </reaction>
</comment>
<keyword evidence="10" id="KW-0479">Metal-binding</keyword>
<dbReference type="SUPFAM" id="SSF57924">
    <property type="entry name" value="Inhibitor of apoptosis (IAP) repeat"/>
    <property type="match status" value="1"/>
</dbReference>
<keyword evidence="5" id="KW-0963">Cytoplasm</keyword>
<evidence type="ECO:0000256" key="6">
    <source>
        <dbReference type="ARBA" id="ARBA00022679"/>
    </source>
</evidence>
<keyword evidence="13" id="KW-0833">Ubl conjugation pathway</keyword>
<keyword evidence="15" id="KW-0832">Ubl conjugation</keyword>
<dbReference type="FunFam" id="1.10.1170.10:FF:000005">
    <property type="entry name" value="Baculoviral IAP repeat containing 2"/>
    <property type="match status" value="1"/>
</dbReference>
<dbReference type="GO" id="GO:0051726">
    <property type="term" value="P:regulation of cell cycle"/>
    <property type="evidence" value="ECO:0007669"/>
    <property type="project" value="TreeGrafter"/>
</dbReference>
<keyword evidence="7" id="KW-0646">Protease inhibitor</keyword>
<keyword evidence="12 16" id="KW-0863">Zinc-finger</keyword>
<comment type="subcellular location">
    <subcellularLocation>
        <location evidence="2">Cytoplasm</location>
    </subcellularLocation>
</comment>
<dbReference type="Proteomes" id="UP001187315">
    <property type="component" value="Unassembled WGS sequence"/>
</dbReference>
<evidence type="ECO:0000256" key="13">
    <source>
        <dbReference type="ARBA" id="ARBA00022786"/>
    </source>
</evidence>
<evidence type="ECO:0000256" key="3">
    <source>
        <dbReference type="ARBA" id="ARBA00006672"/>
    </source>
</evidence>
<evidence type="ECO:0000256" key="15">
    <source>
        <dbReference type="ARBA" id="ARBA00022843"/>
    </source>
</evidence>
<dbReference type="PROSITE" id="PS01282">
    <property type="entry name" value="BIR_REPEAT_1"/>
    <property type="match status" value="1"/>
</dbReference>
<evidence type="ECO:0000256" key="8">
    <source>
        <dbReference type="ARBA" id="ARBA00022703"/>
    </source>
</evidence>
<reference evidence="19" key="1">
    <citation type="submission" date="2023-08" db="EMBL/GenBank/DDBJ databases">
        <title>Pelteobagrus vachellii genome.</title>
        <authorList>
            <person name="Liu H."/>
        </authorList>
    </citation>
    <scope>NUCLEOTIDE SEQUENCE</scope>
    <source>
        <strain evidence="19">PRFRI_2022a</strain>
        <tissue evidence="19">Muscle</tissue>
    </source>
</reference>
<evidence type="ECO:0000256" key="11">
    <source>
        <dbReference type="ARBA" id="ARBA00022737"/>
    </source>
</evidence>
<dbReference type="SMART" id="SM00184">
    <property type="entry name" value="RING"/>
    <property type="match status" value="1"/>
</dbReference>
<dbReference type="InterPro" id="IPR001370">
    <property type="entry name" value="BIR_rpt"/>
</dbReference>
<dbReference type="GO" id="GO:0008270">
    <property type="term" value="F:zinc ion binding"/>
    <property type="evidence" value="ECO:0007669"/>
    <property type="project" value="UniProtKB-KW"/>
</dbReference>
<dbReference type="InterPro" id="IPR013083">
    <property type="entry name" value="Znf_RING/FYVE/PHD"/>
</dbReference>